<dbReference type="GO" id="GO:0006508">
    <property type="term" value="P:proteolysis"/>
    <property type="evidence" value="ECO:0007669"/>
    <property type="project" value="InterPro"/>
</dbReference>
<feature type="domain" description="CCHC-type" evidence="3">
    <location>
        <begin position="96"/>
        <end position="111"/>
    </location>
</feature>
<keyword evidence="1" id="KW-0862">Zinc</keyword>
<dbReference type="GO" id="GO:0008270">
    <property type="term" value="F:zinc ion binding"/>
    <property type="evidence" value="ECO:0007669"/>
    <property type="project" value="UniProtKB-KW"/>
</dbReference>
<reference evidence="4 5" key="1">
    <citation type="submission" date="2018-11" db="EMBL/GenBank/DDBJ databases">
        <authorList>
            <consortium name="Pathogen Informatics"/>
        </authorList>
    </citation>
    <scope>NUCLEOTIDE SEQUENCE [LARGE SCALE GENOMIC DNA]</scope>
</reference>
<dbReference type="Pfam" id="PF00098">
    <property type="entry name" value="zf-CCHC"/>
    <property type="match status" value="1"/>
</dbReference>
<keyword evidence="1" id="KW-0863">Zinc-finger</keyword>
<dbReference type="GO" id="GO:0003676">
    <property type="term" value="F:nucleic acid binding"/>
    <property type="evidence" value="ECO:0007669"/>
    <property type="project" value="InterPro"/>
</dbReference>
<dbReference type="PROSITE" id="PS50158">
    <property type="entry name" value="ZF_CCHC"/>
    <property type="match status" value="1"/>
</dbReference>
<sequence length="534" mass="58891">MFTVVEQTPSDESYEKLKTLAQRVERSRDVAKSLKLGVAEKEARSNTQWRKLGNPSRSQAPELIGNTKQRAAAPQEIQQDQFPTGKGDIKKRGSLCHNCKKPGHFRRDCRELPKDTGNRQTSTPSTEKVRKTDNTQGNQLRTFTTTLGHWSRSASMKGGDADELSGSQTLETVELLGCRRSALLDTGSQISILPLKLLQMAAKAGFDLDNDVEEIEDVGTTPIYDASGKPMVFKGAVRLTLRVKGSPRMRAAFYVMKGGDGMIVIGTNILHNLGYRLQNTTRSTSPQISVESRSRTWKNVKESESKCTQTFDMGQESNAKVVTRVYIKPGETKLVEVTANTVGTENILWSTDKLIADAIHTTTGATVQIPITNLSPETKVYKMGDVIGEWEKCPITEEGSGRNRVAAGRPVTPVLSLLLWNLQRIAHVGLPGLRCNLARSKKVKNLFELANVASIALEPAWGEHRKEAELMNKKSTHLTVVGLSCAISAHRHFCHDFATAVAEKEGVNLLHPPIFSQHPGYDISAYYAQAMARK</sequence>
<dbReference type="GO" id="GO:0005737">
    <property type="term" value="C:cytoplasm"/>
    <property type="evidence" value="ECO:0007669"/>
    <property type="project" value="UniProtKB-ARBA"/>
</dbReference>
<name>A0A3P8CPP4_HELPZ</name>
<keyword evidence="1" id="KW-0479">Metal-binding</keyword>
<feature type="region of interest" description="Disordered" evidence="2">
    <location>
        <begin position="39"/>
        <end position="138"/>
    </location>
</feature>
<evidence type="ECO:0000313" key="4">
    <source>
        <dbReference type="EMBL" id="VDP32660.1"/>
    </source>
</evidence>
<dbReference type="GO" id="GO:0019899">
    <property type="term" value="F:enzyme binding"/>
    <property type="evidence" value="ECO:0007669"/>
    <property type="project" value="UniProtKB-ARBA"/>
</dbReference>
<proteinExistence type="predicted"/>
<feature type="compositionally biased region" description="Polar residues" evidence="2">
    <location>
        <begin position="45"/>
        <end position="59"/>
    </location>
</feature>
<evidence type="ECO:0000259" key="3">
    <source>
        <dbReference type="PROSITE" id="PS50158"/>
    </source>
</evidence>
<dbReference type="InterPro" id="IPR001969">
    <property type="entry name" value="Aspartic_peptidase_AS"/>
</dbReference>
<evidence type="ECO:0000256" key="2">
    <source>
        <dbReference type="SAM" id="MobiDB-lite"/>
    </source>
</evidence>
<dbReference type="AlphaFoldDB" id="A0A3P8CPP4"/>
<accession>A0A3P8CPP4</accession>
<dbReference type="Gene3D" id="4.10.60.10">
    <property type="entry name" value="Zinc finger, CCHC-type"/>
    <property type="match status" value="1"/>
</dbReference>
<evidence type="ECO:0000313" key="6">
    <source>
        <dbReference type="WBParaSite" id="HPBE_0002244901-mRNA-1"/>
    </source>
</evidence>
<dbReference type="PROSITE" id="PS00141">
    <property type="entry name" value="ASP_PROTEASE"/>
    <property type="match status" value="1"/>
</dbReference>
<dbReference type="GO" id="GO:0004190">
    <property type="term" value="F:aspartic-type endopeptidase activity"/>
    <property type="evidence" value="ECO:0007669"/>
    <property type="project" value="InterPro"/>
</dbReference>
<dbReference type="InterPro" id="IPR001878">
    <property type="entry name" value="Znf_CCHC"/>
</dbReference>
<reference evidence="6" key="2">
    <citation type="submission" date="2019-09" db="UniProtKB">
        <authorList>
            <consortium name="WormBaseParasite"/>
        </authorList>
    </citation>
    <scope>IDENTIFICATION</scope>
</reference>
<feature type="compositionally biased region" description="Basic residues" evidence="2">
    <location>
        <begin position="92"/>
        <end position="104"/>
    </location>
</feature>
<evidence type="ECO:0000256" key="1">
    <source>
        <dbReference type="PROSITE-ProRule" id="PRU00047"/>
    </source>
</evidence>
<gene>
    <name evidence="4" type="ORF">HPBE_LOCUS22448</name>
</gene>
<organism evidence="4">
    <name type="scientific">Heligmosomoides polygyrus</name>
    <name type="common">Parasitic roundworm</name>
    <dbReference type="NCBI Taxonomy" id="6339"/>
    <lineage>
        <taxon>Eukaryota</taxon>
        <taxon>Metazoa</taxon>
        <taxon>Ecdysozoa</taxon>
        <taxon>Nematoda</taxon>
        <taxon>Chromadorea</taxon>
        <taxon>Rhabditida</taxon>
        <taxon>Rhabditina</taxon>
        <taxon>Rhabditomorpha</taxon>
        <taxon>Strongyloidea</taxon>
        <taxon>Heligmosomidae</taxon>
        <taxon>Heligmosomoides</taxon>
    </lineage>
</organism>
<keyword evidence="5" id="KW-1185">Reference proteome</keyword>
<feature type="compositionally biased region" description="Basic and acidic residues" evidence="2">
    <location>
        <begin position="105"/>
        <end position="117"/>
    </location>
</feature>
<dbReference type="SUPFAM" id="SSF57756">
    <property type="entry name" value="Retrovirus zinc finger-like domains"/>
    <property type="match status" value="1"/>
</dbReference>
<dbReference type="InterPro" id="IPR036875">
    <property type="entry name" value="Znf_CCHC_sf"/>
</dbReference>
<dbReference type="SUPFAM" id="SSF50630">
    <property type="entry name" value="Acid proteases"/>
    <property type="match status" value="1"/>
</dbReference>
<dbReference type="InterPro" id="IPR021109">
    <property type="entry name" value="Peptidase_aspartic_dom_sf"/>
</dbReference>
<dbReference type="Proteomes" id="UP000050761">
    <property type="component" value="Unassembled WGS sequence"/>
</dbReference>
<dbReference type="WBParaSite" id="HPBE_0002244901-mRNA-1">
    <property type="protein sequence ID" value="HPBE_0002244901-mRNA-1"/>
    <property type="gene ID" value="HPBE_0002244901"/>
</dbReference>
<protein>
    <submittedName>
        <fullName evidence="6">CCHC-type domain-containing protein</fullName>
    </submittedName>
</protein>
<dbReference type="EMBL" id="UZAH01034000">
    <property type="protein sequence ID" value="VDP32660.1"/>
    <property type="molecule type" value="Genomic_DNA"/>
</dbReference>
<dbReference type="SMART" id="SM00343">
    <property type="entry name" value="ZnF_C2HC"/>
    <property type="match status" value="1"/>
</dbReference>
<evidence type="ECO:0000313" key="5">
    <source>
        <dbReference type="Proteomes" id="UP000050761"/>
    </source>
</evidence>
<dbReference type="OrthoDB" id="5875969at2759"/>